<feature type="region of interest" description="Disordered" evidence="4">
    <location>
        <begin position="1"/>
        <end position="63"/>
    </location>
</feature>
<organism evidence="5 6">
    <name type="scientific">Cynara cardunculus var. scolymus</name>
    <name type="common">Globe artichoke</name>
    <name type="synonym">Cynara scolymus</name>
    <dbReference type="NCBI Taxonomy" id="59895"/>
    <lineage>
        <taxon>Eukaryota</taxon>
        <taxon>Viridiplantae</taxon>
        <taxon>Streptophyta</taxon>
        <taxon>Embryophyta</taxon>
        <taxon>Tracheophyta</taxon>
        <taxon>Spermatophyta</taxon>
        <taxon>Magnoliopsida</taxon>
        <taxon>eudicotyledons</taxon>
        <taxon>Gunneridae</taxon>
        <taxon>Pentapetalae</taxon>
        <taxon>asterids</taxon>
        <taxon>campanulids</taxon>
        <taxon>Asterales</taxon>
        <taxon>Asteraceae</taxon>
        <taxon>Carduoideae</taxon>
        <taxon>Cardueae</taxon>
        <taxon>Carduinae</taxon>
        <taxon>Cynara</taxon>
    </lineage>
</organism>
<keyword evidence="3" id="KW-0862">Zinc</keyword>
<protein>
    <recommendedName>
        <fullName evidence="1">protein acetyllysine N-acetyltransferase</fullName>
        <ecNumber evidence="1">2.3.1.286</ecNumber>
    </recommendedName>
</protein>
<feature type="compositionally biased region" description="Polar residues" evidence="4">
    <location>
        <begin position="1"/>
        <end position="13"/>
    </location>
</feature>
<dbReference type="GO" id="GO:0005634">
    <property type="term" value="C:nucleus"/>
    <property type="evidence" value="ECO:0007669"/>
    <property type="project" value="TreeGrafter"/>
</dbReference>
<dbReference type="InterPro" id="IPR029035">
    <property type="entry name" value="DHS-like_NAD/FAD-binding_dom"/>
</dbReference>
<dbReference type="Gene3D" id="3.40.50.1220">
    <property type="entry name" value="TPP-binding domain"/>
    <property type="match status" value="2"/>
</dbReference>
<dbReference type="Proteomes" id="UP000243975">
    <property type="component" value="Unassembled WGS sequence"/>
</dbReference>
<dbReference type="PANTHER" id="PTHR11085">
    <property type="entry name" value="NAD-DEPENDENT PROTEIN DEACYLASE SIRTUIN-5, MITOCHONDRIAL-RELATED"/>
    <property type="match status" value="1"/>
</dbReference>
<evidence type="ECO:0000256" key="3">
    <source>
        <dbReference type="ARBA" id="ARBA00022833"/>
    </source>
</evidence>
<dbReference type="SUPFAM" id="SSF52467">
    <property type="entry name" value="DHS-like NAD/FAD-binding domain"/>
    <property type="match status" value="1"/>
</dbReference>
<evidence type="ECO:0000256" key="4">
    <source>
        <dbReference type="SAM" id="MobiDB-lite"/>
    </source>
</evidence>
<dbReference type="GO" id="GO:0070403">
    <property type="term" value="F:NAD+ binding"/>
    <property type="evidence" value="ECO:0007669"/>
    <property type="project" value="TreeGrafter"/>
</dbReference>
<dbReference type="InterPro" id="IPR038704">
    <property type="entry name" value="YEAST_sf"/>
</dbReference>
<dbReference type="STRING" id="59895.A0A103XZ80"/>
<proteinExistence type="predicted"/>
<dbReference type="InterPro" id="IPR050134">
    <property type="entry name" value="NAD-dep_sirtuin_deacylases"/>
</dbReference>
<dbReference type="GO" id="GO:0046872">
    <property type="term" value="F:metal ion binding"/>
    <property type="evidence" value="ECO:0007669"/>
    <property type="project" value="UniProtKB-KW"/>
</dbReference>
<evidence type="ECO:0000313" key="6">
    <source>
        <dbReference type="Proteomes" id="UP000243975"/>
    </source>
</evidence>
<feature type="compositionally biased region" description="Low complexity" evidence="4">
    <location>
        <begin position="23"/>
        <end position="53"/>
    </location>
</feature>
<gene>
    <name evidence="5" type="ORF">Ccrd_022161</name>
</gene>
<keyword evidence="2" id="KW-0479">Metal-binding</keyword>
<dbReference type="GO" id="GO:0000122">
    <property type="term" value="P:negative regulation of transcription by RNA polymerase II"/>
    <property type="evidence" value="ECO:0007669"/>
    <property type="project" value="TreeGrafter"/>
</dbReference>
<dbReference type="AlphaFoldDB" id="A0A103XZ80"/>
<dbReference type="PANTHER" id="PTHR11085:SF12">
    <property type="entry name" value="NAD-DEPENDENT PROTEIN DEACYLASE SIRTUIN-6"/>
    <property type="match status" value="1"/>
</dbReference>
<dbReference type="EC" id="2.3.1.286" evidence="1"/>
<accession>A0A103XZ80</accession>
<evidence type="ECO:0000313" key="5">
    <source>
        <dbReference type="EMBL" id="KVH99605.1"/>
    </source>
</evidence>
<dbReference type="Gramene" id="KVH99605">
    <property type="protein sequence ID" value="KVH99605"/>
    <property type="gene ID" value="Ccrd_022161"/>
</dbReference>
<comment type="caution">
    <text evidence="5">The sequence shown here is derived from an EMBL/GenBank/DDBJ whole genome shotgun (WGS) entry which is preliminary data.</text>
</comment>
<feature type="region of interest" description="Disordered" evidence="4">
    <location>
        <begin position="440"/>
        <end position="464"/>
    </location>
</feature>
<reference evidence="5 6" key="1">
    <citation type="journal article" date="2016" name="Sci. Rep.">
        <title>The genome sequence of the outbreeding globe artichoke constructed de novo incorporating a phase-aware low-pass sequencing strategy of F1 progeny.</title>
        <authorList>
            <person name="Scaglione D."/>
            <person name="Reyes-Chin-Wo S."/>
            <person name="Acquadro A."/>
            <person name="Froenicke L."/>
            <person name="Portis E."/>
            <person name="Beitel C."/>
            <person name="Tirone M."/>
            <person name="Mauro R."/>
            <person name="Lo Monaco A."/>
            <person name="Mauromicale G."/>
            <person name="Faccioli P."/>
            <person name="Cattivelli L."/>
            <person name="Rieseberg L."/>
            <person name="Michelmore R."/>
            <person name="Lanteri S."/>
        </authorList>
    </citation>
    <scope>NUCLEOTIDE SEQUENCE [LARGE SCALE GENOMIC DNA]</scope>
    <source>
        <strain evidence="5">2C</strain>
    </source>
</reference>
<dbReference type="Gene3D" id="2.60.40.1970">
    <property type="entry name" value="YEATS domain"/>
    <property type="match status" value="2"/>
</dbReference>
<evidence type="ECO:0000256" key="1">
    <source>
        <dbReference type="ARBA" id="ARBA00012928"/>
    </source>
</evidence>
<dbReference type="EMBL" id="LEKV01003437">
    <property type="protein sequence ID" value="KVH99605.1"/>
    <property type="molecule type" value="Genomic_DNA"/>
</dbReference>
<name>A0A103XZ80_CYNCS</name>
<dbReference type="GO" id="GO:0003714">
    <property type="term" value="F:transcription corepressor activity"/>
    <property type="evidence" value="ECO:0007669"/>
    <property type="project" value="TreeGrafter"/>
</dbReference>
<dbReference type="GO" id="GO:0017136">
    <property type="term" value="F:histone deacetylase activity, NAD-dependent"/>
    <property type="evidence" value="ECO:0007669"/>
    <property type="project" value="TreeGrafter"/>
</dbReference>
<evidence type="ECO:0000256" key="2">
    <source>
        <dbReference type="ARBA" id="ARBA00022723"/>
    </source>
</evidence>
<keyword evidence="6" id="KW-1185">Reference proteome</keyword>
<sequence length="471" mass="53346">MNIYEQQVRSLTETGVVPPSPHQQPHQQPQQQLFGRSSRGCGRSSRGGRSSYGRGRGGRNTAPMQIVTPACNFPLKCLRGGGKVVIVNLQKTPKDKKANLVIHGFIEKVIGGVMKLLNMRVRPFVRIDLLLTILTQAFSLDKRYVNWTLQIASIHDKKALLPFIKSVEVSFSDNQPMKEAILDKHPFQLKRRTVWTAEPFDVILKVNFSEGCGCSMKMLARLASEHLLEIRQAFRQFPQTNRSLSTALNYDIDTPDNDPKITPACNLPLKYLRGGGKVVIVNLQKTPKDKKANLVICGFVDKIRPFVRIDLLQTVLTQVLSLDKRYANWTLRIASIHDKKAVLPFIKSVEVSFSDNQPMKEAILDKHPFQLKRITVWTVEPFDVILKVYFNEGCGCVYSRIKIPIDFHASTDTLKRDNYHSLNDESGSLSLLYRKMVSRGGGRVQGKDHYDGGKKHKKERDVNGNCEVVRR</sequence>